<keyword evidence="2" id="KW-1185">Reference proteome</keyword>
<proteinExistence type="predicted"/>
<reference evidence="1" key="1">
    <citation type="journal article" date="2020" name="Stud. Mycol.">
        <title>101 Dothideomycetes genomes: a test case for predicting lifestyles and emergence of pathogens.</title>
        <authorList>
            <person name="Haridas S."/>
            <person name="Albert R."/>
            <person name="Binder M."/>
            <person name="Bloem J."/>
            <person name="Labutti K."/>
            <person name="Salamov A."/>
            <person name="Andreopoulos B."/>
            <person name="Baker S."/>
            <person name="Barry K."/>
            <person name="Bills G."/>
            <person name="Bluhm B."/>
            <person name="Cannon C."/>
            <person name="Castanera R."/>
            <person name="Culley D."/>
            <person name="Daum C."/>
            <person name="Ezra D."/>
            <person name="Gonzalez J."/>
            <person name="Henrissat B."/>
            <person name="Kuo A."/>
            <person name="Liang C."/>
            <person name="Lipzen A."/>
            <person name="Lutzoni F."/>
            <person name="Magnuson J."/>
            <person name="Mondo S."/>
            <person name="Nolan M."/>
            <person name="Ohm R."/>
            <person name="Pangilinan J."/>
            <person name="Park H.-J."/>
            <person name="Ramirez L."/>
            <person name="Alfaro M."/>
            <person name="Sun H."/>
            <person name="Tritt A."/>
            <person name="Yoshinaga Y."/>
            <person name="Zwiers L.-H."/>
            <person name="Turgeon B."/>
            <person name="Goodwin S."/>
            <person name="Spatafora J."/>
            <person name="Crous P."/>
            <person name="Grigoriev I."/>
        </authorList>
    </citation>
    <scope>NUCLEOTIDE SEQUENCE</scope>
    <source>
        <strain evidence="1">CBS 525.71</strain>
    </source>
</reference>
<organism evidence="1 2">
    <name type="scientific">Macroventuria anomochaeta</name>
    <dbReference type="NCBI Taxonomy" id="301207"/>
    <lineage>
        <taxon>Eukaryota</taxon>
        <taxon>Fungi</taxon>
        <taxon>Dikarya</taxon>
        <taxon>Ascomycota</taxon>
        <taxon>Pezizomycotina</taxon>
        <taxon>Dothideomycetes</taxon>
        <taxon>Pleosporomycetidae</taxon>
        <taxon>Pleosporales</taxon>
        <taxon>Pleosporineae</taxon>
        <taxon>Didymellaceae</taxon>
        <taxon>Macroventuria</taxon>
    </lineage>
</organism>
<accession>A0ACB6S3P7</accession>
<dbReference type="EMBL" id="MU006712">
    <property type="protein sequence ID" value="KAF2628786.1"/>
    <property type="molecule type" value="Genomic_DNA"/>
</dbReference>
<evidence type="ECO:0000313" key="1">
    <source>
        <dbReference type="EMBL" id="KAF2628786.1"/>
    </source>
</evidence>
<evidence type="ECO:0000313" key="2">
    <source>
        <dbReference type="Proteomes" id="UP000799754"/>
    </source>
</evidence>
<sequence>MNIQSLLNSPSGGSGEYQRAAPPCPPSAQRCLAHSVVPKRQKLAKDAPVFSEGTKIVGHVNYPPHEAGNDRILEARHREFSVFPLGQILKKGVRHIPYASDKKDFLDKTGRDAFKVIQYTFKRPGEDREYVVVWDYNVGLVRMTPFFKSCKYPKTVPAKALNQNPGMKDISYSITGGALVCQGYWVPWQAAREIAATFCWDIRWALTPVFGNDFPQICRPPHDRSFAKFVIDPEIVRFCTLETARFKEEGASYRLLQSKALSPVMTPIMAPPTPVLTPPTWKQDVLPVYPESGYGTDIERNGNTVFSPQVSPRSLYIVSRFTSVNGAEPPTSPNTTYSSATCTPVVAFAPTPLMLPTSIPDEPYCKSFRTKRTYSKVAYNDSDCGVAKIDTPHNEVPDPIQDTCPAGSHSPRTLEAAEILMSLSVVARNVAALPEPKRTRRDFRS</sequence>
<gene>
    <name evidence="1" type="ORF">BU25DRAFT_420731</name>
</gene>
<protein>
    <submittedName>
        <fullName evidence="1">Uncharacterized protein</fullName>
    </submittedName>
</protein>
<name>A0ACB6S3P7_9PLEO</name>
<comment type="caution">
    <text evidence="1">The sequence shown here is derived from an EMBL/GenBank/DDBJ whole genome shotgun (WGS) entry which is preliminary data.</text>
</comment>
<dbReference type="Proteomes" id="UP000799754">
    <property type="component" value="Unassembled WGS sequence"/>
</dbReference>